<keyword evidence="3" id="KW-1185">Reference proteome</keyword>
<organism evidence="2 3">
    <name type="scientific">Anatilimnocola aggregata</name>
    <dbReference type="NCBI Taxonomy" id="2528021"/>
    <lineage>
        <taxon>Bacteria</taxon>
        <taxon>Pseudomonadati</taxon>
        <taxon>Planctomycetota</taxon>
        <taxon>Planctomycetia</taxon>
        <taxon>Pirellulales</taxon>
        <taxon>Pirellulaceae</taxon>
        <taxon>Anatilimnocola</taxon>
    </lineage>
</organism>
<sequence length="147" mass="16843">MNDPIIRLLFLAHLGSSLYMLGLIWFVPVVHYPLFANVGSQEFSSYEQRHTALTTWVVGPPMLIEGATAMLLIWFHPPSVPGWSLWTGMALLGVIWLSTAFVQVPCHEVLSRSFDPLVHQRLVWTNWLRTFVWSLRGILVLWIAWSS</sequence>
<evidence type="ECO:0008006" key="4">
    <source>
        <dbReference type="Google" id="ProtNLM"/>
    </source>
</evidence>
<evidence type="ECO:0000256" key="1">
    <source>
        <dbReference type="SAM" id="Phobius"/>
    </source>
</evidence>
<feature type="transmembrane region" description="Helical" evidence="1">
    <location>
        <begin position="127"/>
        <end position="145"/>
    </location>
</feature>
<keyword evidence="1" id="KW-0472">Membrane</keyword>
<dbReference type="AlphaFoldDB" id="A0A517YGG2"/>
<dbReference type="RefSeq" id="WP_145092951.1">
    <property type="nucleotide sequence ID" value="NZ_CP036274.1"/>
</dbReference>
<feature type="transmembrane region" description="Helical" evidence="1">
    <location>
        <begin position="83"/>
        <end position="106"/>
    </location>
</feature>
<proteinExistence type="predicted"/>
<feature type="transmembrane region" description="Helical" evidence="1">
    <location>
        <begin position="53"/>
        <end position="77"/>
    </location>
</feature>
<gene>
    <name evidence="2" type="ORF">ETAA8_44220</name>
</gene>
<protein>
    <recommendedName>
        <fullName evidence="4">DUF1772 domain-containing protein</fullName>
    </recommendedName>
</protein>
<name>A0A517YGG2_9BACT</name>
<evidence type="ECO:0000313" key="3">
    <source>
        <dbReference type="Proteomes" id="UP000315017"/>
    </source>
</evidence>
<reference evidence="2 3" key="1">
    <citation type="submission" date="2019-02" db="EMBL/GenBank/DDBJ databases">
        <title>Deep-cultivation of Planctomycetes and their phenomic and genomic characterization uncovers novel biology.</title>
        <authorList>
            <person name="Wiegand S."/>
            <person name="Jogler M."/>
            <person name="Boedeker C."/>
            <person name="Pinto D."/>
            <person name="Vollmers J."/>
            <person name="Rivas-Marin E."/>
            <person name="Kohn T."/>
            <person name="Peeters S.H."/>
            <person name="Heuer A."/>
            <person name="Rast P."/>
            <person name="Oberbeckmann S."/>
            <person name="Bunk B."/>
            <person name="Jeske O."/>
            <person name="Meyerdierks A."/>
            <person name="Storesund J.E."/>
            <person name="Kallscheuer N."/>
            <person name="Luecker S."/>
            <person name="Lage O.M."/>
            <person name="Pohl T."/>
            <person name="Merkel B.J."/>
            <person name="Hornburger P."/>
            <person name="Mueller R.-W."/>
            <person name="Bruemmer F."/>
            <person name="Labrenz M."/>
            <person name="Spormann A.M."/>
            <person name="Op den Camp H."/>
            <person name="Overmann J."/>
            <person name="Amann R."/>
            <person name="Jetten M.S.M."/>
            <person name="Mascher T."/>
            <person name="Medema M.H."/>
            <person name="Devos D.P."/>
            <person name="Kaster A.-K."/>
            <person name="Ovreas L."/>
            <person name="Rohde M."/>
            <person name="Galperin M.Y."/>
            <person name="Jogler C."/>
        </authorList>
    </citation>
    <scope>NUCLEOTIDE SEQUENCE [LARGE SCALE GENOMIC DNA]</scope>
    <source>
        <strain evidence="2 3">ETA_A8</strain>
    </source>
</reference>
<dbReference type="OrthoDB" id="27509at2"/>
<feature type="transmembrane region" description="Helical" evidence="1">
    <location>
        <begin position="6"/>
        <end position="32"/>
    </location>
</feature>
<dbReference type="EMBL" id="CP036274">
    <property type="protein sequence ID" value="QDU29314.1"/>
    <property type="molecule type" value="Genomic_DNA"/>
</dbReference>
<dbReference type="KEGG" id="aagg:ETAA8_44220"/>
<dbReference type="Proteomes" id="UP000315017">
    <property type="component" value="Chromosome"/>
</dbReference>
<evidence type="ECO:0000313" key="2">
    <source>
        <dbReference type="EMBL" id="QDU29314.1"/>
    </source>
</evidence>
<accession>A0A517YGG2</accession>
<keyword evidence="1" id="KW-0812">Transmembrane</keyword>
<keyword evidence="1" id="KW-1133">Transmembrane helix</keyword>